<reference evidence="2" key="2">
    <citation type="submission" date="2020-05" db="UniProtKB">
        <authorList>
            <consortium name="EnsemblMetazoa"/>
        </authorList>
    </citation>
    <scope>IDENTIFICATION</scope>
    <source>
        <strain evidence="2">IAEA</strain>
    </source>
</reference>
<reference evidence="3" key="1">
    <citation type="submission" date="2014-03" db="EMBL/GenBank/DDBJ databases">
        <authorList>
            <person name="Aksoy S."/>
            <person name="Warren W."/>
            <person name="Wilson R.K."/>
        </authorList>
    </citation>
    <scope>NUCLEOTIDE SEQUENCE [LARGE SCALE GENOMIC DNA]</scope>
    <source>
        <strain evidence="3">IAEA</strain>
    </source>
</reference>
<dbReference type="Proteomes" id="UP000091820">
    <property type="component" value="Unassembled WGS sequence"/>
</dbReference>
<organism evidence="2 3">
    <name type="scientific">Glossina brevipalpis</name>
    <dbReference type="NCBI Taxonomy" id="37001"/>
    <lineage>
        <taxon>Eukaryota</taxon>
        <taxon>Metazoa</taxon>
        <taxon>Ecdysozoa</taxon>
        <taxon>Arthropoda</taxon>
        <taxon>Hexapoda</taxon>
        <taxon>Insecta</taxon>
        <taxon>Pterygota</taxon>
        <taxon>Neoptera</taxon>
        <taxon>Endopterygota</taxon>
        <taxon>Diptera</taxon>
        <taxon>Brachycera</taxon>
        <taxon>Muscomorpha</taxon>
        <taxon>Hippoboscoidea</taxon>
        <taxon>Glossinidae</taxon>
        <taxon>Glossina</taxon>
    </lineage>
</organism>
<keyword evidence="3" id="KW-1185">Reference proteome</keyword>
<dbReference type="EnsemblMetazoa" id="GBRI004029-RA">
    <property type="protein sequence ID" value="GBRI004029-PA"/>
    <property type="gene ID" value="GBRI004029"/>
</dbReference>
<keyword evidence="1" id="KW-1133">Transmembrane helix</keyword>
<name>A0A1A9W2J5_9MUSC</name>
<evidence type="ECO:0000313" key="2">
    <source>
        <dbReference type="EnsemblMetazoa" id="GBRI004029-PA"/>
    </source>
</evidence>
<proteinExistence type="predicted"/>
<accession>A0A1A9W2J5</accession>
<dbReference type="VEuPathDB" id="VectorBase:GBRI004029"/>
<sequence length="197" mass="22667">MLGTQQKQKRKVFVVAREFLNTNFINVPLQWNFWLDKDQLALCSKDSHITSKMQFITISAMLLFAFIILLVAQVTADQVDDILKAIENAKPGDGVTLYSVLLRVKSDYPENVYAHVIVSFARHLNYEVKNVLVVEELMVLDQYFVQAVEYVLVVVEELMVLDQYFVQAVENFVVVEEPMVPDQYFVQAVENVVVLED</sequence>
<keyword evidence="1" id="KW-0472">Membrane</keyword>
<keyword evidence="1" id="KW-0812">Transmembrane</keyword>
<dbReference type="AlphaFoldDB" id="A0A1A9W2J5"/>
<protein>
    <submittedName>
        <fullName evidence="2">Uncharacterized protein</fullName>
    </submittedName>
</protein>
<evidence type="ECO:0000256" key="1">
    <source>
        <dbReference type="SAM" id="Phobius"/>
    </source>
</evidence>
<feature type="transmembrane region" description="Helical" evidence="1">
    <location>
        <begin position="55"/>
        <end position="76"/>
    </location>
</feature>
<evidence type="ECO:0000313" key="3">
    <source>
        <dbReference type="Proteomes" id="UP000091820"/>
    </source>
</evidence>